<dbReference type="Proteomes" id="UP000299102">
    <property type="component" value="Unassembled WGS sequence"/>
</dbReference>
<evidence type="ECO:0000313" key="2">
    <source>
        <dbReference type="Proteomes" id="UP000299102"/>
    </source>
</evidence>
<reference evidence="1 2" key="1">
    <citation type="journal article" date="2019" name="Commun. Biol.">
        <title>The bagworm genome reveals a unique fibroin gene that provides high tensile strength.</title>
        <authorList>
            <person name="Kono N."/>
            <person name="Nakamura H."/>
            <person name="Ohtoshi R."/>
            <person name="Tomita M."/>
            <person name="Numata K."/>
            <person name="Arakawa K."/>
        </authorList>
    </citation>
    <scope>NUCLEOTIDE SEQUENCE [LARGE SCALE GENOMIC DNA]</scope>
</reference>
<protein>
    <submittedName>
        <fullName evidence="1">Uncharacterized protein</fullName>
    </submittedName>
</protein>
<evidence type="ECO:0000313" key="1">
    <source>
        <dbReference type="EMBL" id="GBP83156.1"/>
    </source>
</evidence>
<dbReference type="EMBL" id="BGZK01001607">
    <property type="protein sequence ID" value="GBP83156.1"/>
    <property type="molecule type" value="Genomic_DNA"/>
</dbReference>
<sequence length="126" mass="14635">MPEPMTVTRYFLQRDNQEELNDDQKVFLFRNNDSKAFRPNDGRVVIVIHGHLRSQMNHQLVADLLGKNCISYGEGLDGGRDGLKNFHSPDEMQRRRPVIARLYSARVWYLTDRTGSFLYCSMALTL</sequence>
<proteinExistence type="predicted"/>
<name>A0A4C1Z3H3_EUMVA</name>
<accession>A0A4C1Z3H3</accession>
<organism evidence="1 2">
    <name type="scientific">Eumeta variegata</name>
    <name type="common">Bagworm moth</name>
    <name type="synonym">Eumeta japonica</name>
    <dbReference type="NCBI Taxonomy" id="151549"/>
    <lineage>
        <taxon>Eukaryota</taxon>
        <taxon>Metazoa</taxon>
        <taxon>Ecdysozoa</taxon>
        <taxon>Arthropoda</taxon>
        <taxon>Hexapoda</taxon>
        <taxon>Insecta</taxon>
        <taxon>Pterygota</taxon>
        <taxon>Neoptera</taxon>
        <taxon>Endopterygota</taxon>
        <taxon>Lepidoptera</taxon>
        <taxon>Glossata</taxon>
        <taxon>Ditrysia</taxon>
        <taxon>Tineoidea</taxon>
        <taxon>Psychidae</taxon>
        <taxon>Oiketicinae</taxon>
        <taxon>Eumeta</taxon>
    </lineage>
</organism>
<gene>
    <name evidence="1" type="ORF">EVAR_66914_1</name>
</gene>
<comment type="caution">
    <text evidence="1">The sequence shown here is derived from an EMBL/GenBank/DDBJ whole genome shotgun (WGS) entry which is preliminary data.</text>
</comment>
<keyword evidence="2" id="KW-1185">Reference proteome</keyword>
<dbReference type="AlphaFoldDB" id="A0A4C1Z3H3"/>